<evidence type="ECO:0000313" key="3">
    <source>
        <dbReference type="Proteomes" id="UP000295388"/>
    </source>
</evidence>
<dbReference type="Pfam" id="PF17765">
    <property type="entry name" value="MLTR_LBD"/>
    <property type="match status" value="1"/>
</dbReference>
<dbReference type="InterPro" id="IPR001387">
    <property type="entry name" value="Cro/C1-type_HTH"/>
</dbReference>
<dbReference type="Pfam" id="PF13560">
    <property type="entry name" value="HTH_31"/>
    <property type="match status" value="1"/>
</dbReference>
<reference evidence="2 3" key="1">
    <citation type="submission" date="2019-03" db="EMBL/GenBank/DDBJ databases">
        <title>Genomic Encyclopedia of Type Strains, Phase III (KMG-III): the genomes of soil and plant-associated and newly described type strains.</title>
        <authorList>
            <person name="Whitman W."/>
        </authorList>
    </citation>
    <scope>NUCLEOTIDE SEQUENCE [LARGE SCALE GENOMIC DNA]</scope>
    <source>
        <strain evidence="2 3">VKM Ac-2527</strain>
    </source>
</reference>
<dbReference type="SMART" id="SM00530">
    <property type="entry name" value="HTH_XRE"/>
    <property type="match status" value="1"/>
</dbReference>
<dbReference type="PANTHER" id="PTHR35010">
    <property type="entry name" value="BLL4672 PROTEIN-RELATED"/>
    <property type="match status" value="1"/>
</dbReference>
<dbReference type="SUPFAM" id="SSF47413">
    <property type="entry name" value="lambda repressor-like DNA-binding domains"/>
    <property type="match status" value="1"/>
</dbReference>
<accession>A0A4V3C713</accession>
<dbReference type="CDD" id="cd00093">
    <property type="entry name" value="HTH_XRE"/>
    <property type="match status" value="1"/>
</dbReference>
<protein>
    <submittedName>
        <fullName evidence="2">Helix-turn-helix protein</fullName>
    </submittedName>
</protein>
<gene>
    <name evidence="2" type="ORF">EV643_121111</name>
</gene>
<evidence type="ECO:0000259" key="1">
    <source>
        <dbReference type="PROSITE" id="PS50943"/>
    </source>
</evidence>
<dbReference type="InterPro" id="IPR010982">
    <property type="entry name" value="Lambda_DNA-bd_dom_sf"/>
</dbReference>
<organism evidence="2 3">
    <name type="scientific">Kribbella caucasensis</name>
    <dbReference type="NCBI Taxonomy" id="2512215"/>
    <lineage>
        <taxon>Bacteria</taxon>
        <taxon>Bacillati</taxon>
        <taxon>Actinomycetota</taxon>
        <taxon>Actinomycetes</taxon>
        <taxon>Propionibacteriales</taxon>
        <taxon>Kribbellaceae</taxon>
        <taxon>Kribbella</taxon>
    </lineage>
</organism>
<dbReference type="PROSITE" id="PS50943">
    <property type="entry name" value="HTH_CROC1"/>
    <property type="match status" value="1"/>
</dbReference>
<dbReference type="RefSeq" id="WP_202869882.1">
    <property type="nucleotide sequence ID" value="NZ_SNWQ01000021.1"/>
</dbReference>
<dbReference type="InterPro" id="IPR041413">
    <property type="entry name" value="MLTR_LBD"/>
</dbReference>
<dbReference type="PANTHER" id="PTHR35010:SF2">
    <property type="entry name" value="BLL4672 PROTEIN"/>
    <property type="match status" value="1"/>
</dbReference>
<proteinExistence type="predicted"/>
<feature type="domain" description="HTH cro/C1-type" evidence="1">
    <location>
        <begin position="35"/>
        <end position="82"/>
    </location>
</feature>
<sequence length="274" mass="30236">MSVRPQLGEFLQTRRARVRPDEVGLATGHDRRVSGLRREEVALLANVSVDYYVRLEQGRARHPSPAVLGAVADALRLTPAEREHLLSLADPPARARPAPAVVRPALDTLIQSMRDIPAVVLDRLTNVLAWNSAAAALITDFTALDADERNVTRLYFLDPAAPAFYEDWTTVAKDAVAQLRRASAEYADDPELAELVEELTTRSPLFAQWWRGQDVRTRSHCPKVFNHPAMGHVTFTLESLDLPGDDGQYVLTFTPADPATELALHALLSTHTPA</sequence>
<dbReference type="Gene3D" id="1.10.260.40">
    <property type="entry name" value="lambda repressor-like DNA-binding domains"/>
    <property type="match status" value="1"/>
</dbReference>
<name>A0A4V3C713_9ACTN</name>
<dbReference type="Proteomes" id="UP000295388">
    <property type="component" value="Unassembled WGS sequence"/>
</dbReference>
<evidence type="ECO:0000313" key="2">
    <source>
        <dbReference type="EMBL" id="TDO35838.1"/>
    </source>
</evidence>
<comment type="caution">
    <text evidence="2">The sequence shown here is derived from an EMBL/GenBank/DDBJ whole genome shotgun (WGS) entry which is preliminary data.</text>
</comment>
<dbReference type="AlphaFoldDB" id="A0A4V3C713"/>
<dbReference type="EMBL" id="SNWQ01000021">
    <property type="protein sequence ID" value="TDO35838.1"/>
    <property type="molecule type" value="Genomic_DNA"/>
</dbReference>
<dbReference type="GO" id="GO:0003677">
    <property type="term" value="F:DNA binding"/>
    <property type="evidence" value="ECO:0007669"/>
    <property type="project" value="InterPro"/>
</dbReference>
<keyword evidence="3" id="KW-1185">Reference proteome</keyword>
<dbReference type="Gene3D" id="3.30.450.180">
    <property type="match status" value="1"/>
</dbReference>